<comment type="caution">
    <text evidence="2">The sequence shown here is derived from an EMBL/GenBank/DDBJ whole genome shotgun (WGS) entry which is preliminary data.</text>
</comment>
<accession>A0AA88AGD7</accession>
<keyword evidence="3" id="KW-1185">Reference proteome</keyword>
<organism evidence="2 3">
    <name type="scientific">Ficus carica</name>
    <name type="common">Common fig</name>
    <dbReference type="NCBI Taxonomy" id="3494"/>
    <lineage>
        <taxon>Eukaryota</taxon>
        <taxon>Viridiplantae</taxon>
        <taxon>Streptophyta</taxon>
        <taxon>Embryophyta</taxon>
        <taxon>Tracheophyta</taxon>
        <taxon>Spermatophyta</taxon>
        <taxon>Magnoliopsida</taxon>
        <taxon>eudicotyledons</taxon>
        <taxon>Gunneridae</taxon>
        <taxon>Pentapetalae</taxon>
        <taxon>rosids</taxon>
        <taxon>fabids</taxon>
        <taxon>Rosales</taxon>
        <taxon>Moraceae</taxon>
        <taxon>Ficeae</taxon>
        <taxon>Ficus</taxon>
    </lineage>
</organism>
<reference evidence="2" key="1">
    <citation type="submission" date="2023-07" db="EMBL/GenBank/DDBJ databases">
        <title>draft genome sequence of fig (Ficus carica).</title>
        <authorList>
            <person name="Takahashi T."/>
            <person name="Nishimura K."/>
        </authorList>
    </citation>
    <scope>NUCLEOTIDE SEQUENCE</scope>
</reference>
<dbReference type="AlphaFoldDB" id="A0AA88AGD7"/>
<dbReference type="Pfam" id="PF12213">
    <property type="entry name" value="Dpoe2NT"/>
    <property type="match status" value="1"/>
</dbReference>
<feature type="domain" description="DNA polymerase epsilon subunit B N-terminal" evidence="1">
    <location>
        <begin position="7"/>
        <end position="73"/>
    </location>
</feature>
<dbReference type="GO" id="GO:0006261">
    <property type="term" value="P:DNA-templated DNA replication"/>
    <property type="evidence" value="ECO:0007669"/>
    <property type="project" value="InterPro"/>
</dbReference>
<dbReference type="PANTHER" id="PTHR12708:SF0">
    <property type="entry name" value="DNA POLYMERASE EPSILON SUBUNIT 2"/>
    <property type="match status" value="1"/>
</dbReference>
<dbReference type="GO" id="GO:0003677">
    <property type="term" value="F:DNA binding"/>
    <property type="evidence" value="ECO:0007669"/>
    <property type="project" value="InterPro"/>
</dbReference>
<name>A0AA88AGD7_FICCA</name>
<dbReference type="EMBL" id="BTGU01000037">
    <property type="protein sequence ID" value="GMN51450.1"/>
    <property type="molecule type" value="Genomic_DNA"/>
</dbReference>
<evidence type="ECO:0000313" key="2">
    <source>
        <dbReference type="EMBL" id="GMN51450.1"/>
    </source>
</evidence>
<dbReference type="InterPro" id="IPR024639">
    <property type="entry name" value="DNA_pol_e_bsu_N"/>
</dbReference>
<sequence length="237" mass="26626">MSGSSASLRKKVQRKCKIRGYSVKVDAIDEILSFTSGFPDSDCDEAIDLLLDQLHHRTLKSPIVDKEAVRSVVSLLLDADDAVDGDEASAAAQNAAAFSSSIRVIDTFLVPKLRYDPIKKLFYEYTGSLPIYGDASTKAALYRDRYLLLFQRVTRDQHFSKPAFDSEMSHFGNCEISPIQSLVGQTGRRWVMGLISQLEDGHFYLEDLTASVEINLSDAISFYNAYWIYFLILEVKN</sequence>
<dbReference type="Proteomes" id="UP001187192">
    <property type="component" value="Unassembled WGS sequence"/>
</dbReference>
<gene>
    <name evidence="2" type="ORF">TIFTF001_020599</name>
</gene>
<dbReference type="InterPro" id="IPR016266">
    <property type="entry name" value="POLE2"/>
</dbReference>
<dbReference type="GO" id="GO:0042276">
    <property type="term" value="P:error-prone translesion synthesis"/>
    <property type="evidence" value="ECO:0007669"/>
    <property type="project" value="TreeGrafter"/>
</dbReference>
<dbReference type="PANTHER" id="PTHR12708">
    <property type="entry name" value="DNA POLYMERASE EPSILON SUBUNIT B"/>
    <property type="match status" value="1"/>
</dbReference>
<dbReference type="Gene3D" id="1.10.8.60">
    <property type="match status" value="1"/>
</dbReference>
<protein>
    <recommendedName>
        <fullName evidence="1">DNA polymerase epsilon subunit B N-terminal domain-containing protein</fullName>
    </recommendedName>
</protein>
<evidence type="ECO:0000259" key="1">
    <source>
        <dbReference type="Pfam" id="PF12213"/>
    </source>
</evidence>
<dbReference type="GO" id="GO:0008622">
    <property type="term" value="C:epsilon DNA polymerase complex"/>
    <property type="evidence" value="ECO:0007669"/>
    <property type="project" value="InterPro"/>
</dbReference>
<proteinExistence type="predicted"/>
<evidence type="ECO:0000313" key="3">
    <source>
        <dbReference type="Proteomes" id="UP001187192"/>
    </source>
</evidence>